<evidence type="ECO:0000313" key="2">
    <source>
        <dbReference type="Proteomes" id="UP000001068"/>
    </source>
</evidence>
<keyword evidence="1" id="KW-0378">Hydrolase</keyword>
<dbReference type="OrthoDB" id="31513at2157"/>
<accession>E8R9I4</accession>
<dbReference type="SUPFAM" id="SSF52980">
    <property type="entry name" value="Restriction endonuclease-like"/>
    <property type="match status" value="1"/>
</dbReference>
<dbReference type="EMBL" id="CP002363">
    <property type="protein sequence ID" value="ADV65160.1"/>
    <property type="molecule type" value="Genomic_DNA"/>
</dbReference>
<protein>
    <submittedName>
        <fullName evidence="1">Endonuclease (RecB family)-like protein</fullName>
    </submittedName>
</protein>
<dbReference type="HOGENOM" id="CLU_088484_0_0_2"/>
<dbReference type="AlphaFoldDB" id="E8R9I4"/>
<keyword evidence="1" id="KW-0255">Endonuclease</keyword>
<reference evidence="1 2" key="2">
    <citation type="journal article" date="2011" name="Stand. Genomic Sci.">
        <title>Complete genome sequence of Desulfurococcus mucosus type strain (O7/1).</title>
        <authorList>
            <person name="Wirth R."/>
            <person name="Chertkov O."/>
            <person name="Held B."/>
            <person name="Lapidus A."/>
            <person name="Nolan M."/>
            <person name="Lucas S."/>
            <person name="Hammon N."/>
            <person name="Deshpande S."/>
            <person name="Cheng J.F."/>
            <person name="Tapia R."/>
            <person name="Han C."/>
            <person name="Goodwin L."/>
            <person name="Pitluck S."/>
            <person name="Liolios K."/>
            <person name="Ioanna P."/>
            <person name="Ivanova N."/>
            <person name="Mavromatis K."/>
            <person name="Mikhailova N."/>
            <person name="Pati A."/>
            <person name="Chen A."/>
            <person name="Palaniappan K."/>
            <person name="Land M."/>
            <person name="Hauser L."/>
            <person name="Chang Y.J."/>
            <person name="Jeffries C.D."/>
            <person name="Bilek Y."/>
            <person name="Hader T."/>
            <person name="Rohde M."/>
            <person name="Spring S."/>
            <person name="Sikorski J."/>
            <person name="Goker M."/>
            <person name="Woyke T."/>
            <person name="Bristow J."/>
            <person name="Eisen J.A."/>
            <person name="Markowitz V."/>
            <person name="Hugenholtz P."/>
            <person name="Kyrpides N.C."/>
            <person name="Klenk H.P."/>
        </authorList>
    </citation>
    <scope>NUCLEOTIDE SEQUENCE [LARGE SCALE GENOMIC DNA]</scope>
    <source>
        <strain evidence="2">ATCC 35584 / DSM 2162 / JCM 9187 / O7/1</strain>
    </source>
</reference>
<evidence type="ECO:0000313" key="1">
    <source>
        <dbReference type="EMBL" id="ADV65160.1"/>
    </source>
</evidence>
<organism evidence="1 2">
    <name type="scientific">Desulfurococcus mucosus (strain ATCC 35584 / DSM 2162 / JCM 9187 / O7/1)</name>
    <dbReference type="NCBI Taxonomy" id="765177"/>
    <lineage>
        <taxon>Archaea</taxon>
        <taxon>Thermoproteota</taxon>
        <taxon>Thermoprotei</taxon>
        <taxon>Desulfurococcales</taxon>
        <taxon>Desulfurococcaceae</taxon>
        <taxon>Desulfurococcus</taxon>
    </lineage>
</organism>
<dbReference type="GeneID" id="10153553"/>
<dbReference type="KEGG" id="dmu:Desmu_0856"/>
<dbReference type="eggNOG" id="arCOG04306">
    <property type="taxonomic scope" value="Archaea"/>
</dbReference>
<dbReference type="RefSeq" id="WP_013562382.1">
    <property type="nucleotide sequence ID" value="NC_014961.1"/>
</dbReference>
<keyword evidence="1" id="KW-0540">Nuclease</keyword>
<dbReference type="GO" id="GO:0004519">
    <property type="term" value="F:endonuclease activity"/>
    <property type="evidence" value="ECO:0007669"/>
    <property type="project" value="UniProtKB-KW"/>
</dbReference>
<reference evidence="2" key="1">
    <citation type="submission" date="2010-11" db="EMBL/GenBank/DDBJ databases">
        <title>The complete genome of Desulfurococcus mucosus DSM 2162.</title>
        <authorList>
            <consortium name="US DOE Joint Genome Institute (JGI-PGF)"/>
            <person name="Lucas S."/>
            <person name="Copeland A."/>
            <person name="Lapidus A."/>
            <person name="Bruce D."/>
            <person name="Goodwin L."/>
            <person name="Pitluck S."/>
            <person name="Kyrpides N."/>
            <person name="Mavromatis K."/>
            <person name="Pagani I."/>
            <person name="Ivanova N."/>
            <person name="Ovchinnikova G."/>
            <person name="Chertkov O."/>
            <person name="Held B."/>
            <person name="Brettin T."/>
            <person name="Detter J.C."/>
            <person name="Tapia R."/>
            <person name="Han C."/>
            <person name="Land M."/>
            <person name="Hauser L."/>
            <person name="Markowitz V."/>
            <person name="Cheng J.-F."/>
            <person name="Hugenholtz P."/>
            <person name="Woyke T."/>
            <person name="Wu D."/>
            <person name="Wirth R."/>
            <person name="Bilek Y."/>
            <person name="Hader T."/>
            <person name="Klenk H.-P."/>
            <person name="Eisen J.A."/>
        </authorList>
    </citation>
    <scope>NUCLEOTIDE SEQUENCE [LARGE SCALE GENOMIC DNA]</scope>
    <source>
        <strain evidence="2">ATCC 35584 / DSM 2162 / JCM 9187 / O7/1</strain>
    </source>
</reference>
<dbReference type="InterPro" id="IPR011335">
    <property type="entry name" value="Restrct_endonuc-II-like"/>
</dbReference>
<name>E8R9I4_DESM0</name>
<keyword evidence="2" id="KW-1185">Reference proteome</keyword>
<sequence>MNISSSRKWRSSELIALEYLERQGFRIEEARKKIKVEGVEIGEVDAVAVSRNGVKYAVEVKAGRVDVTGIRQAYVNAVLLGLKPLVVAKGYADDSAAALAKELGVEVIELGDQYLVDAEELEVIVESAVQGFIRRILDVLVKDESVPPQDLEVIDALARSRDIKEFADALKTSVENAMRHVRRIQAKGLLPEDTRSFNELKLYAQLTVLREKVKLLGKILSSCTQQPGK</sequence>
<dbReference type="Proteomes" id="UP000001068">
    <property type="component" value="Chromosome"/>
</dbReference>
<proteinExistence type="predicted"/>
<gene>
    <name evidence="1" type="ordered locus">Desmu_0856</name>
</gene>
<dbReference type="STRING" id="765177.Desmu_0856"/>